<organism evidence="11 12">
    <name type="scientific">Latimeria chalumnae</name>
    <name type="common">Coelacanth</name>
    <dbReference type="NCBI Taxonomy" id="7897"/>
    <lineage>
        <taxon>Eukaryota</taxon>
        <taxon>Metazoa</taxon>
        <taxon>Chordata</taxon>
        <taxon>Craniata</taxon>
        <taxon>Vertebrata</taxon>
        <taxon>Euteleostomi</taxon>
        <taxon>Coelacanthiformes</taxon>
        <taxon>Coelacanthidae</taxon>
        <taxon>Latimeria</taxon>
    </lineage>
</organism>
<feature type="compositionally biased region" description="Basic residues" evidence="9">
    <location>
        <begin position="1009"/>
        <end position="1027"/>
    </location>
</feature>
<dbReference type="GO" id="GO:0005886">
    <property type="term" value="C:plasma membrane"/>
    <property type="evidence" value="ECO:0007669"/>
    <property type="project" value="UniProtKB-SubCell"/>
</dbReference>
<evidence type="ECO:0000256" key="4">
    <source>
        <dbReference type="ARBA" id="ARBA00022475"/>
    </source>
</evidence>
<dbReference type="InParanoid" id="H3AL78"/>
<evidence type="ECO:0000256" key="5">
    <source>
        <dbReference type="ARBA" id="ARBA00022553"/>
    </source>
</evidence>
<keyword evidence="6" id="KW-0967">Endosome</keyword>
<feature type="compositionally biased region" description="Acidic residues" evidence="9">
    <location>
        <begin position="226"/>
        <end position="237"/>
    </location>
</feature>
<feature type="compositionally biased region" description="Basic and acidic residues" evidence="9">
    <location>
        <begin position="1036"/>
        <end position="1047"/>
    </location>
</feature>
<protein>
    <recommendedName>
        <fullName evidence="10">FAM21/CAPZIP domain-containing protein</fullName>
    </recommendedName>
</protein>
<dbReference type="GO" id="GO:0031901">
    <property type="term" value="C:early endosome membrane"/>
    <property type="evidence" value="ECO:0007669"/>
    <property type="project" value="UniProtKB-SubCell"/>
</dbReference>
<dbReference type="Ensembl" id="ENSLACT00000010478.1">
    <property type="protein sequence ID" value="ENSLACP00000010399.1"/>
    <property type="gene ID" value="ENSLACG00000009161.1"/>
</dbReference>
<dbReference type="STRING" id="7897.ENSLACP00000010399"/>
<reference evidence="11" key="3">
    <citation type="submission" date="2025-09" db="UniProtKB">
        <authorList>
            <consortium name="Ensembl"/>
        </authorList>
    </citation>
    <scope>IDENTIFICATION</scope>
</reference>
<feature type="compositionally biased region" description="Polar residues" evidence="9">
    <location>
        <begin position="974"/>
        <end position="987"/>
    </location>
</feature>
<dbReference type="PANTHER" id="PTHR21669:SF38">
    <property type="entry name" value="WASH COMPLEX SUBUNIT 2A-RELATED"/>
    <property type="match status" value="1"/>
</dbReference>
<dbReference type="Proteomes" id="UP000008672">
    <property type="component" value="Unassembled WGS sequence"/>
</dbReference>
<dbReference type="HOGENOM" id="CLU_267715_0_0_1"/>
<feature type="region of interest" description="Disordered" evidence="9">
    <location>
        <begin position="161"/>
        <end position="496"/>
    </location>
</feature>
<evidence type="ECO:0000256" key="8">
    <source>
        <dbReference type="ARBA" id="ARBA00038327"/>
    </source>
</evidence>
<dbReference type="GeneTree" id="ENSGT00940000153997"/>
<feature type="compositionally biased region" description="Polar residues" evidence="9">
    <location>
        <begin position="468"/>
        <end position="480"/>
    </location>
</feature>
<reference evidence="11" key="2">
    <citation type="submission" date="2025-08" db="UniProtKB">
        <authorList>
            <consortium name="Ensembl"/>
        </authorList>
    </citation>
    <scope>IDENTIFICATION</scope>
</reference>
<dbReference type="EMBL" id="AFYH01177127">
    <property type="status" value="NOT_ANNOTATED_CDS"/>
    <property type="molecule type" value="Genomic_DNA"/>
</dbReference>
<evidence type="ECO:0000313" key="12">
    <source>
        <dbReference type="Proteomes" id="UP000008672"/>
    </source>
</evidence>
<dbReference type="Bgee" id="ENSLACG00000009161">
    <property type="expression patterns" value="Expressed in muscle tissue and 6 other cell types or tissues"/>
</dbReference>
<dbReference type="EMBL" id="AFYH01177128">
    <property type="status" value="NOT_ANNOTATED_CDS"/>
    <property type="molecule type" value="Genomic_DNA"/>
</dbReference>
<dbReference type="GO" id="GO:1905394">
    <property type="term" value="F:retromer complex binding"/>
    <property type="evidence" value="ECO:0007669"/>
    <property type="project" value="TreeGrafter"/>
</dbReference>
<dbReference type="EMBL" id="AFYH01177121">
    <property type="status" value="NOT_ANNOTATED_CDS"/>
    <property type="molecule type" value="Genomic_DNA"/>
</dbReference>
<feature type="compositionally biased region" description="Basic and acidic residues" evidence="9">
    <location>
        <begin position="65"/>
        <end position="84"/>
    </location>
</feature>
<comment type="subcellular location">
    <subcellularLocation>
        <location evidence="2">Cell membrane</location>
    </subcellularLocation>
    <subcellularLocation>
        <location evidence="1">Early endosome membrane</location>
    </subcellularLocation>
</comment>
<evidence type="ECO:0000259" key="10">
    <source>
        <dbReference type="Pfam" id="PF15255"/>
    </source>
</evidence>
<feature type="compositionally biased region" description="Basic and acidic residues" evidence="9">
    <location>
        <begin position="253"/>
        <end position="268"/>
    </location>
</feature>
<dbReference type="InterPro" id="IPR029341">
    <property type="entry name" value="FAM21/CAPZIP"/>
</dbReference>
<evidence type="ECO:0000256" key="3">
    <source>
        <dbReference type="ARBA" id="ARBA00022448"/>
    </source>
</evidence>
<evidence type="ECO:0000256" key="2">
    <source>
        <dbReference type="ARBA" id="ARBA00004236"/>
    </source>
</evidence>
<feature type="region of interest" description="Disordered" evidence="9">
    <location>
        <begin position="1279"/>
        <end position="1324"/>
    </location>
</feature>
<evidence type="ECO:0000256" key="6">
    <source>
        <dbReference type="ARBA" id="ARBA00022753"/>
    </source>
</evidence>
<sequence>LLLFLQDFSQRMMARTHEIEKQLDGLICETKATDCCLHNVFNDFLMLSNTQFIENRVYDEEVEEPVSKPEVGEKPEQEKTREQKEAELIPKVQEAVNYGLRVLDLAFEQLDIKAGNSDSEDEEANERVEPILEPKDLYIDRPLPYLIGSVPFMERDDVGLGDLSSEEESVDSDRIINSEEEKDDEDFEEESEDQNEQKMTNQKKKISLLCSCDEEEDGSDLFGESEKEEDDNEDEEQENAKKKKTRPSFADELAARIKGEVPESKEDEQAAVPSAEVPTKKDKRKKEMRKAKPEVDEDDDYLFGPPKLEDEDFSPFGGKSGLFSGGKGLFDDDEEEGDLFGDAPKEEKNYSNHKEKPSVTKTGKKIPVGGVSILPGNEDLFSSNSVVEEKEKKEKTSKEKSSLVVPKQVTTSGLFDDEEEEEEEEDDFFSGSNSRPSNSAAGKTKRATDLFGGGGGDDDDDDDVNYLFQGQTGLTQSNLGDSKASEAEMNEGAKPEKKVRIKLNLEAFSSTESAEHLDLVFQQDLFSSNQNMHKNLPKRASLPQNKPSVVLFDDDEEANLFGSAPNKDVVKQSLEAKPSRESKQPKPGLLFSSDDEDQWKTSKPSHVTNKEKQVEKAETVTTVAAAPTANKAVKASLFDFDEEDLFVVTKEHRKKKKKKNLLTTECLSPSVGYQTVRTGGLVGLPVIVPKHSLQSGEERIPSLLFKIFQSPTEKALLSEEKVEVKKKPAGALALFGGIDVLKQQKAEKVRDLLYTASKVLKNMLTFQRWMAKLCSFAKDVSSPSRTHLRSVISFILERLQDSGSSTQLLQQFLQLFNKPLEQKPCTKSTGVFQDEELLFSHKQQKDNDPDVDLFAAAGKPVGKTSRGGGDGDEEEEDLFGPVKSKPPPVAQKKAAVSKDSLDASSQKVKDKDLGNTPEAEINKKPKAPGPIKMKEPSSRIGKLQVNLAINPAKLLPGAAPRALGAESVMPGSPTEATRSTTSPSGAESSEEMGVNFDSPAQADTLHSVNKSRAKMTGKRRPPTRVARHSAIQQSDEMDKATQKEDRLAIQASAAVGTKQPPAVEPARVPAQKENSNLVTEQLLTAERSLFEKTTDVAPATKPKLPDLPSDLFGGGGDLFASSSVQKQAAAAIKTKERKSEGSVSKPSKVGEPACSVFGDPGGDDLFQSAKQKVPKKHKLVSGLEDDLFGSAKTVAVKKTSKVTAQKDSKPLTQNIFEDDIFATEASKPSVKTKAKEKSLDSNLFVDDVDIFADLSVKPKEKKKKKVEAKSIFDEDMEDDIFSSGNKTKTSKLKSKSSQPVDEAPAGDSKATSVFDDPLNVLGSQ</sequence>
<dbReference type="eggNOG" id="ENOG502QTIY">
    <property type="taxonomic scope" value="Eukaryota"/>
</dbReference>
<dbReference type="EMBL" id="AFYH01177124">
    <property type="status" value="NOT_ANNOTATED_CDS"/>
    <property type="molecule type" value="Genomic_DNA"/>
</dbReference>
<dbReference type="EMBL" id="AFYH01177123">
    <property type="status" value="NOT_ANNOTATED_CDS"/>
    <property type="molecule type" value="Genomic_DNA"/>
</dbReference>
<dbReference type="EMBL" id="AFYH01177129">
    <property type="status" value="NOT_ANNOTATED_CDS"/>
    <property type="molecule type" value="Genomic_DNA"/>
</dbReference>
<feature type="region of interest" description="Disordered" evidence="9">
    <location>
        <begin position="842"/>
        <end position="938"/>
    </location>
</feature>
<dbReference type="EMBL" id="AFYH01177125">
    <property type="status" value="NOT_ANNOTATED_CDS"/>
    <property type="molecule type" value="Genomic_DNA"/>
</dbReference>
<keyword evidence="12" id="KW-1185">Reference proteome</keyword>
<keyword evidence="4" id="KW-1003">Cell membrane</keyword>
<dbReference type="PANTHER" id="PTHR21669">
    <property type="entry name" value="CAPZ-INTERACTING PROTEIN AND RELATED PROTEINS"/>
    <property type="match status" value="1"/>
</dbReference>
<evidence type="ECO:0000256" key="7">
    <source>
        <dbReference type="ARBA" id="ARBA00023136"/>
    </source>
</evidence>
<dbReference type="Pfam" id="PF15255">
    <property type="entry name" value="CAP-ZIP_m"/>
    <property type="match status" value="1"/>
</dbReference>
<feature type="domain" description="FAM21/CAPZIP" evidence="10">
    <location>
        <begin position="930"/>
        <end position="1058"/>
    </location>
</feature>
<feature type="compositionally biased region" description="Gly residues" evidence="9">
    <location>
        <begin position="318"/>
        <end position="328"/>
    </location>
</feature>
<feature type="compositionally biased region" description="Basic and acidic residues" evidence="9">
    <location>
        <begin position="483"/>
        <end position="496"/>
    </location>
</feature>
<feature type="region of interest" description="Disordered" evidence="9">
    <location>
        <begin position="1129"/>
        <end position="1156"/>
    </location>
</feature>
<dbReference type="GO" id="GO:0042147">
    <property type="term" value="P:retrograde transport, endosome to Golgi"/>
    <property type="evidence" value="ECO:0007669"/>
    <property type="project" value="TreeGrafter"/>
</dbReference>
<dbReference type="GO" id="GO:1901981">
    <property type="term" value="F:phosphatidylinositol phosphate binding"/>
    <property type="evidence" value="ECO:0007669"/>
    <property type="project" value="TreeGrafter"/>
</dbReference>
<comment type="similarity">
    <text evidence="8">Belongs to the FAM21 family.</text>
</comment>
<evidence type="ECO:0000256" key="9">
    <source>
        <dbReference type="SAM" id="MobiDB-lite"/>
    </source>
</evidence>
<dbReference type="EMBL" id="AFYH01177130">
    <property type="status" value="NOT_ANNOTATED_CDS"/>
    <property type="molecule type" value="Genomic_DNA"/>
</dbReference>
<dbReference type="GO" id="GO:0071203">
    <property type="term" value="C:WASH complex"/>
    <property type="evidence" value="ECO:0007669"/>
    <property type="project" value="TreeGrafter"/>
</dbReference>
<accession>H3AL78</accession>
<proteinExistence type="inferred from homology"/>
<keyword evidence="5" id="KW-0597">Phosphoprotein</keyword>
<dbReference type="FunCoup" id="H3AL78">
    <property type="interactions" value="2522"/>
</dbReference>
<feature type="region of interest" description="Disordered" evidence="9">
    <location>
        <begin position="63"/>
        <end position="84"/>
    </location>
</feature>
<evidence type="ECO:0000256" key="1">
    <source>
        <dbReference type="ARBA" id="ARBA00004146"/>
    </source>
</evidence>
<feature type="region of interest" description="Disordered" evidence="9">
    <location>
        <begin position="573"/>
        <end position="614"/>
    </location>
</feature>
<dbReference type="GO" id="GO:0005829">
    <property type="term" value="C:cytosol"/>
    <property type="evidence" value="ECO:0007669"/>
    <property type="project" value="GOC"/>
</dbReference>
<reference evidence="12" key="1">
    <citation type="submission" date="2011-08" db="EMBL/GenBank/DDBJ databases">
        <title>The draft genome of Latimeria chalumnae.</title>
        <authorList>
            <person name="Di Palma F."/>
            <person name="Alfoldi J."/>
            <person name="Johnson J."/>
            <person name="Berlin A."/>
            <person name="Gnerre S."/>
            <person name="Jaffe D."/>
            <person name="MacCallum I."/>
            <person name="Young S."/>
            <person name="Walker B.J."/>
            <person name="Lander E."/>
            <person name="Lindblad-Toh K."/>
        </authorList>
    </citation>
    <scope>NUCLEOTIDE SEQUENCE [LARGE SCALE GENOMIC DNA]</scope>
    <source>
        <strain evidence="12">Wild caught</strain>
    </source>
</reference>
<feature type="region of interest" description="Disordered" evidence="9">
    <location>
        <begin position="964"/>
        <end position="1077"/>
    </location>
</feature>
<feature type="compositionally biased region" description="Polar residues" evidence="9">
    <location>
        <begin position="430"/>
        <end position="441"/>
    </location>
</feature>
<keyword evidence="7" id="KW-0472">Membrane</keyword>
<evidence type="ECO:0000313" key="11">
    <source>
        <dbReference type="Ensembl" id="ENSLACP00000010399.1"/>
    </source>
</evidence>
<feature type="compositionally biased region" description="Basic and acidic residues" evidence="9">
    <location>
        <begin position="343"/>
        <end position="358"/>
    </location>
</feature>
<keyword evidence="3" id="KW-0813">Transport</keyword>
<dbReference type="EMBL" id="AFYH01177122">
    <property type="status" value="NOT_ANNOTATED_CDS"/>
    <property type="molecule type" value="Genomic_DNA"/>
</dbReference>
<feature type="compositionally biased region" description="Basic and acidic residues" evidence="9">
    <location>
        <begin position="387"/>
        <end position="401"/>
    </location>
</feature>
<feature type="compositionally biased region" description="Acidic residues" evidence="9">
    <location>
        <begin position="180"/>
        <end position="194"/>
    </location>
</feature>
<feature type="compositionally biased region" description="Acidic residues" evidence="9">
    <location>
        <begin position="415"/>
        <end position="428"/>
    </location>
</feature>
<name>H3AL78_LATCH</name>
<dbReference type="EMBL" id="AFYH01177126">
    <property type="status" value="NOT_ANNOTATED_CDS"/>
    <property type="molecule type" value="Genomic_DNA"/>
</dbReference>
<dbReference type="GO" id="GO:0036010">
    <property type="term" value="P:protein localization to endosome"/>
    <property type="evidence" value="ECO:0007669"/>
    <property type="project" value="TreeGrafter"/>
</dbReference>
<dbReference type="OMA" id="IHTIFYD"/>